<keyword evidence="1" id="KW-0812">Transmembrane</keyword>
<proteinExistence type="predicted"/>
<gene>
    <name evidence="3" type="primary">LOC106814114</name>
</gene>
<keyword evidence="1" id="KW-0472">Membrane</keyword>
<dbReference type="GeneID" id="106814114"/>
<feature type="transmembrane region" description="Helical" evidence="1">
    <location>
        <begin position="152"/>
        <end position="169"/>
    </location>
</feature>
<keyword evidence="2" id="KW-1185">Reference proteome</keyword>
<keyword evidence="1" id="KW-1133">Transmembrane helix</keyword>
<feature type="transmembrane region" description="Helical" evidence="1">
    <location>
        <begin position="122"/>
        <end position="140"/>
    </location>
</feature>
<dbReference type="PANTHER" id="PTHR20948">
    <property type="entry name" value="TRANSMEMBRANE PROTEIN 164"/>
    <property type="match status" value="1"/>
</dbReference>
<dbReference type="PANTHER" id="PTHR20948:SF2">
    <property type="entry name" value="TRANSMEMBRANE PROTEIN 164"/>
    <property type="match status" value="1"/>
</dbReference>
<name>A0ABM1ENV7_PRICU</name>
<sequence length="328" mass="36948">MTSSLTRCMARYSVSNMLKLAYAGVDPTFPGNGGLDCMQFSGPKQRVIEVLCGTSLGVYEICYAYKCLQKRQDNIKALVAKDKARNHLNRHDITLKKMLLVVMCLAFGIELGFKFATKQLIFLLNPCHIATMLQIYVLTAPPSELVVKLFRVQWYMLHGATLALIFPVINTRVVSTFLFDLNMWYFVLTVLMYNLIRFITGVYTLEPFFDFNWAILTIGALYIYHFLVLQGFGLLTYVNLSNTLCPAITDPFYGPQYRFWAILHQGTLVPLHGKALSLVALICNSLLFPVAPTSEPRESSDISQNGECLTIDGRNTGGELPSNHMHTE</sequence>
<accession>A0ABM1ENV7</accession>
<feature type="transmembrane region" description="Helical" evidence="1">
    <location>
        <begin position="211"/>
        <end position="238"/>
    </location>
</feature>
<feature type="transmembrane region" description="Helical" evidence="1">
    <location>
        <begin position="181"/>
        <end position="199"/>
    </location>
</feature>
<dbReference type="RefSeq" id="XP_014673878.1">
    <property type="nucleotide sequence ID" value="XM_014818392.1"/>
</dbReference>
<evidence type="ECO:0000313" key="2">
    <source>
        <dbReference type="Proteomes" id="UP000695022"/>
    </source>
</evidence>
<organism evidence="2 3">
    <name type="scientific">Priapulus caudatus</name>
    <name type="common">Priapulid worm</name>
    <dbReference type="NCBI Taxonomy" id="37621"/>
    <lineage>
        <taxon>Eukaryota</taxon>
        <taxon>Metazoa</taxon>
        <taxon>Ecdysozoa</taxon>
        <taxon>Scalidophora</taxon>
        <taxon>Priapulida</taxon>
        <taxon>Priapulimorpha</taxon>
        <taxon>Priapulimorphida</taxon>
        <taxon>Priapulidae</taxon>
        <taxon>Priapulus</taxon>
    </lineage>
</organism>
<evidence type="ECO:0000256" key="1">
    <source>
        <dbReference type="SAM" id="Phobius"/>
    </source>
</evidence>
<dbReference type="InterPro" id="IPR026508">
    <property type="entry name" value="TMEM164"/>
</dbReference>
<evidence type="ECO:0000313" key="3">
    <source>
        <dbReference type="RefSeq" id="XP_014673878.1"/>
    </source>
</evidence>
<reference evidence="3" key="1">
    <citation type="submission" date="2025-08" db="UniProtKB">
        <authorList>
            <consortium name="RefSeq"/>
        </authorList>
    </citation>
    <scope>IDENTIFICATION</scope>
</reference>
<dbReference type="Proteomes" id="UP000695022">
    <property type="component" value="Unplaced"/>
</dbReference>
<protein>
    <submittedName>
        <fullName evidence="3">Transmembrane protein 164-like</fullName>
    </submittedName>
</protein>